<reference evidence="2 3" key="1">
    <citation type="journal article" date="2020" name="Syst. Appl. Microbiol.">
        <title>Alienimonas chondri sp. nov., a novel planctomycete isolated from the biofilm of the red alga Chondrus crispus.</title>
        <authorList>
            <person name="Vitorino I."/>
            <person name="Albuquerque L."/>
            <person name="Wiegand S."/>
            <person name="Kallscheuer N."/>
            <person name="da Costa M.S."/>
            <person name="Lobo-da-Cunha A."/>
            <person name="Jogler C."/>
            <person name="Lage O.M."/>
        </authorList>
    </citation>
    <scope>NUCLEOTIDE SEQUENCE [LARGE SCALE GENOMIC DNA]</scope>
    <source>
        <strain evidence="2 3">LzC2</strain>
    </source>
</reference>
<accession>A0ABX1VGY0</accession>
<dbReference type="RefSeq" id="WP_171188692.1">
    <property type="nucleotide sequence ID" value="NZ_WTPX01000117.1"/>
</dbReference>
<comment type="caution">
    <text evidence="2">The sequence shown here is derived from an EMBL/GenBank/DDBJ whole genome shotgun (WGS) entry which is preliminary data.</text>
</comment>
<organism evidence="2 3">
    <name type="scientific">Alienimonas chondri</name>
    <dbReference type="NCBI Taxonomy" id="2681879"/>
    <lineage>
        <taxon>Bacteria</taxon>
        <taxon>Pseudomonadati</taxon>
        <taxon>Planctomycetota</taxon>
        <taxon>Planctomycetia</taxon>
        <taxon>Planctomycetales</taxon>
        <taxon>Planctomycetaceae</taxon>
        <taxon>Alienimonas</taxon>
    </lineage>
</organism>
<evidence type="ECO:0000313" key="3">
    <source>
        <dbReference type="Proteomes" id="UP000609651"/>
    </source>
</evidence>
<keyword evidence="3" id="KW-1185">Reference proteome</keyword>
<feature type="region of interest" description="Disordered" evidence="1">
    <location>
        <begin position="425"/>
        <end position="445"/>
    </location>
</feature>
<dbReference type="EMBL" id="WTPX01000117">
    <property type="protein sequence ID" value="NNJ27049.1"/>
    <property type="molecule type" value="Genomic_DNA"/>
</dbReference>
<dbReference type="Proteomes" id="UP000609651">
    <property type="component" value="Unassembled WGS sequence"/>
</dbReference>
<protein>
    <recommendedName>
        <fullName evidence="4">Tetratricopeptide repeat protein</fullName>
    </recommendedName>
</protein>
<evidence type="ECO:0008006" key="4">
    <source>
        <dbReference type="Google" id="ProtNLM"/>
    </source>
</evidence>
<proteinExistence type="predicted"/>
<evidence type="ECO:0000313" key="2">
    <source>
        <dbReference type="EMBL" id="NNJ27049.1"/>
    </source>
</evidence>
<sequence>MTPESKLPEGMAEGLEIDRKFSRKIRQLDRAGEHEEVIRLIRERIDAGEARPWMYEVLGLTLQLTGAGEEEVADAILGGFHPEAADPPALLAAATYMHQLGLDRRAFALCRMAVERAEEAAEPYGMALEMAPPEERPRDAVWAAAGVLRTAWGVRAEPAREQAELVAESALRELRRRGDEEGLAEANALLADAQRADLIVRVRWSGNADVDLTVTEPPGTVTSATMRRSAGGGVLVRDGFGPDRATAMEEYRVPKAFDGVYLLSVGLTTGEPVGQRVRVEVIRHAGSPSESREEFTVPLKAVHTPSLITLKGGRRMSLATIDVRTPPRAPRRLKLADLTDRGAGVASGRGFGPSPGVNNQFGGVGAGGGVVGYQPDVQLLNEGITLGATAVVSADRRYVRLSLSPQFTNIIDVFNFTFAGTNTGGGPGPGGIPGGGFGGPTPGGN</sequence>
<gene>
    <name evidence="2" type="ORF">LzC2_31460</name>
</gene>
<evidence type="ECO:0000256" key="1">
    <source>
        <dbReference type="SAM" id="MobiDB-lite"/>
    </source>
</evidence>
<name>A0ABX1VGY0_9PLAN</name>